<dbReference type="GO" id="GO:0003964">
    <property type="term" value="F:RNA-directed DNA polymerase activity"/>
    <property type="evidence" value="ECO:0007669"/>
    <property type="project" value="UniProtKB-KW"/>
</dbReference>
<dbReference type="PROSITE" id="PS50878">
    <property type="entry name" value="RT_POL"/>
    <property type="match status" value="1"/>
</dbReference>
<evidence type="ECO:0000256" key="3">
    <source>
        <dbReference type="ARBA" id="ARBA00022695"/>
    </source>
</evidence>
<feature type="compositionally biased region" description="Low complexity" evidence="11">
    <location>
        <begin position="33"/>
        <end position="46"/>
    </location>
</feature>
<evidence type="ECO:0000256" key="9">
    <source>
        <dbReference type="ARBA" id="ARBA00048173"/>
    </source>
</evidence>
<dbReference type="SUPFAM" id="SSF56672">
    <property type="entry name" value="DNA/RNA polymerases"/>
    <property type="match status" value="1"/>
</dbReference>
<evidence type="ECO:0000256" key="4">
    <source>
        <dbReference type="ARBA" id="ARBA00022723"/>
    </source>
</evidence>
<dbReference type="CDD" id="cd03487">
    <property type="entry name" value="RT_Bac_retron_II"/>
    <property type="match status" value="1"/>
</dbReference>
<name>A0ABS5BUC5_9BACT</name>
<keyword evidence="10" id="KW-0175">Coiled coil</keyword>
<evidence type="ECO:0000313" key="14">
    <source>
        <dbReference type="Proteomes" id="UP000676565"/>
    </source>
</evidence>
<keyword evidence="2" id="KW-0808">Transferase</keyword>
<evidence type="ECO:0000256" key="6">
    <source>
        <dbReference type="ARBA" id="ARBA00022918"/>
    </source>
</evidence>
<feature type="domain" description="Reverse transcriptase" evidence="12">
    <location>
        <begin position="229"/>
        <end position="461"/>
    </location>
</feature>
<dbReference type="PANTHER" id="PTHR34047:SF7">
    <property type="entry name" value="RNA-DIRECTED DNA POLYMERASE"/>
    <property type="match status" value="1"/>
</dbReference>
<dbReference type="InterPro" id="IPR043502">
    <property type="entry name" value="DNA/RNA_pol_sf"/>
</dbReference>
<dbReference type="RefSeq" id="WP_210656279.1">
    <property type="nucleotide sequence ID" value="NZ_JAGKQQ010000001.1"/>
</dbReference>
<gene>
    <name evidence="13" type="ORF">J8F10_18955</name>
</gene>
<evidence type="ECO:0000256" key="11">
    <source>
        <dbReference type="SAM" id="MobiDB-lite"/>
    </source>
</evidence>
<feature type="compositionally biased region" description="Pro residues" evidence="11">
    <location>
        <begin position="23"/>
        <end position="32"/>
    </location>
</feature>
<accession>A0ABS5BUC5</accession>
<evidence type="ECO:0000256" key="2">
    <source>
        <dbReference type="ARBA" id="ARBA00022679"/>
    </source>
</evidence>
<evidence type="ECO:0000256" key="10">
    <source>
        <dbReference type="SAM" id="Coils"/>
    </source>
</evidence>
<dbReference type="InterPro" id="IPR000123">
    <property type="entry name" value="Reverse_transcriptase_msDNA"/>
</dbReference>
<keyword evidence="6 13" id="KW-0695">RNA-directed DNA polymerase</keyword>
<feature type="coiled-coil region" evidence="10">
    <location>
        <begin position="145"/>
        <end position="174"/>
    </location>
</feature>
<protein>
    <recommendedName>
        <fullName evidence="1">RNA-directed DNA polymerase</fullName>
        <ecNumber evidence="1">2.7.7.49</ecNumber>
    </recommendedName>
</protein>
<dbReference type="InterPro" id="IPR000477">
    <property type="entry name" value="RT_dom"/>
</dbReference>
<evidence type="ECO:0000256" key="1">
    <source>
        <dbReference type="ARBA" id="ARBA00012493"/>
    </source>
</evidence>
<organism evidence="13 14">
    <name type="scientific">Gemmata palustris</name>
    <dbReference type="NCBI Taxonomy" id="2822762"/>
    <lineage>
        <taxon>Bacteria</taxon>
        <taxon>Pseudomonadati</taxon>
        <taxon>Planctomycetota</taxon>
        <taxon>Planctomycetia</taxon>
        <taxon>Gemmatales</taxon>
        <taxon>Gemmataceae</taxon>
        <taxon>Gemmata</taxon>
    </lineage>
</organism>
<comment type="similarity">
    <text evidence="8">Belongs to the bacterial reverse transcriptase family.</text>
</comment>
<proteinExistence type="inferred from homology"/>
<evidence type="ECO:0000313" key="13">
    <source>
        <dbReference type="EMBL" id="MBP3957329.1"/>
    </source>
</evidence>
<evidence type="ECO:0000256" key="5">
    <source>
        <dbReference type="ARBA" id="ARBA00022842"/>
    </source>
</evidence>
<comment type="catalytic activity">
    <reaction evidence="9">
        <text>DNA(n) + a 2'-deoxyribonucleoside 5'-triphosphate = DNA(n+1) + diphosphate</text>
        <dbReference type="Rhea" id="RHEA:22508"/>
        <dbReference type="Rhea" id="RHEA-COMP:17339"/>
        <dbReference type="Rhea" id="RHEA-COMP:17340"/>
        <dbReference type="ChEBI" id="CHEBI:33019"/>
        <dbReference type="ChEBI" id="CHEBI:61560"/>
        <dbReference type="ChEBI" id="CHEBI:173112"/>
        <dbReference type="EC" id="2.7.7.49"/>
    </reaction>
</comment>
<reference evidence="13 14" key="1">
    <citation type="submission" date="2021-04" db="EMBL/GenBank/DDBJ databases">
        <authorList>
            <person name="Ivanova A."/>
        </authorList>
    </citation>
    <scope>NUCLEOTIDE SEQUENCE [LARGE SCALE GENOMIC DNA]</scope>
    <source>
        <strain evidence="13 14">G18</strain>
    </source>
</reference>
<dbReference type="Proteomes" id="UP000676565">
    <property type="component" value="Unassembled WGS sequence"/>
</dbReference>
<keyword evidence="3" id="KW-0548">Nucleotidyltransferase</keyword>
<evidence type="ECO:0000259" key="12">
    <source>
        <dbReference type="PROSITE" id="PS50878"/>
    </source>
</evidence>
<dbReference type="PRINTS" id="PR00866">
    <property type="entry name" value="RNADNAPOLMS"/>
</dbReference>
<evidence type="ECO:0000256" key="7">
    <source>
        <dbReference type="ARBA" id="ARBA00023118"/>
    </source>
</evidence>
<dbReference type="PANTHER" id="PTHR34047">
    <property type="entry name" value="NUCLEAR INTRON MATURASE 1, MITOCHONDRIAL-RELATED"/>
    <property type="match status" value="1"/>
</dbReference>
<dbReference type="InterPro" id="IPR051083">
    <property type="entry name" value="GrpII_Intron_Splice-Mob/Def"/>
</dbReference>
<feature type="region of interest" description="Disordered" evidence="11">
    <location>
        <begin position="12"/>
        <end position="50"/>
    </location>
</feature>
<keyword evidence="5" id="KW-0460">Magnesium</keyword>
<keyword evidence="4" id="KW-0479">Metal-binding</keyword>
<comment type="caution">
    <text evidence="13">The sequence shown here is derived from an EMBL/GenBank/DDBJ whole genome shotgun (WGS) entry which is preliminary data.</text>
</comment>
<evidence type="ECO:0000256" key="8">
    <source>
        <dbReference type="ARBA" id="ARBA00034120"/>
    </source>
</evidence>
<keyword evidence="14" id="KW-1185">Reference proteome</keyword>
<keyword evidence="7" id="KW-0051">Antiviral defense</keyword>
<sequence>MSMFDWIFRRKRDVTPSAESAPPSVPPPPDPRPQQQAPKAEPQAEAVGDPYSASEFLPISRQEIVDAAQKHGRLLATAFQFGRQSIIPPVSDPRTEIIDRALVTNGLLSPEELNEIHRVGEEYEKVRPTEQGMAAAAGLAGNAAVKAYREAKERAKARKKAESAERKKARAEAVRRRRATDVIFLGRGVSGRLHLRMSDEAKLTALGLPVLHAPADVAKALGLTIKQLRWLSFHTEVATRTHYVKFQVPKKSGGVRTLAAPHKKLKAAQHWILGNVINKFPVTEAAHGFVAGRGIVTNANPHVNKAVVVNLDLSDFFPSIAFFRVRAVYERYGYSGSVATVLALLCTECPRTAVTYAGTKYEAATGPRGLPQGAPTSPGLSNQVARKLDKRLLGVAAKLGLTYTRYADDLTFSGGAELAGKIGWLLAKVRNICREEGFAVNEKKTRVMRRSAAQVVTGVVVNDKPSVSRDEIRRLRAILHRAKSEGLDAQNREGRENFREWLAGKIAFVNMVRPDVGAKLKTALDSLGERPA</sequence>
<dbReference type="EMBL" id="JAGKQQ010000001">
    <property type="protein sequence ID" value="MBP3957329.1"/>
    <property type="molecule type" value="Genomic_DNA"/>
</dbReference>
<dbReference type="Pfam" id="PF00078">
    <property type="entry name" value="RVT_1"/>
    <property type="match status" value="1"/>
</dbReference>
<dbReference type="EC" id="2.7.7.49" evidence="1"/>